<feature type="transmembrane region" description="Helical" evidence="8">
    <location>
        <begin position="184"/>
        <end position="201"/>
    </location>
</feature>
<keyword evidence="5 8" id="KW-0812">Transmembrane</keyword>
<feature type="transmembrane region" description="Helical" evidence="8">
    <location>
        <begin position="269"/>
        <end position="292"/>
    </location>
</feature>
<dbReference type="InterPro" id="IPR004626">
    <property type="entry name" value="RarD"/>
</dbReference>
<proteinExistence type="inferred from homology"/>
<dbReference type="Proteomes" id="UP001156102">
    <property type="component" value="Unassembled WGS sequence"/>
</dbReference>
<dbReference type="InterPro" id="IPR000620">
    <property type="entry name" value="EamA_dom"/>
</dbReference>
<dbReference type="InterPro" id="IPR037185">
    <property type="entry name" value="EmrE-like"/>
</dbReference>
<sequence>MESQSQERKGMVYAAGAYVVWGVLPMYWKLVDNVAAEEILANRVVWSFVFMLLVLAGSRRLGDFGRQAKALLRQPKPFISLIIASLLISVNWFIYIWAVNNNHIIEASLGYYINPLVSILLGTVVLRERLSFWQYVSVLLAAAGVGVLTWNYGSFPWVSVTLAVSFALYGLAKKLTNFDSMVGLTFETLVITPIALIYLLMQGGGSFGTEVPLSLLLMGAGAATALPLLYFAMGAKLIPLSMIGFLQYIAPTISLGLGVFLYHEHFTHTHLIAFSCIWSALVLFSFANTRLLRHMSPKFGRQKSMKAS</sequence>
<gene>
    <name evidence="10" type="primary">rarD</name>
    <name evidence="10" type="ORF">NK662_11500</name>
</gene>
<evidence type="ECO:0000256" key="8">
    <source>
        <dbReference type="SAM" id="Phobius"/>
    </source>
</evidence>
<dbReference type="RefSeq" id="WP_254759079.1">
    <property type="nucleotide sequence ID" value="NZ_JANCLT010000005.1"/>
</dbReference>
<evidence type="ECO:0000256" key="3">
    <source>
        <dbReference type="ARBA" id="ARBA00022448"/>
    </source>
</evidence>
<keyword evidence="6 8" id="KW-1133">Transmembrane helix</keyword>
<evidence type="ECO:0000313" key="10">
    <source>
        <dbReference type="EMBL" id="MCP8969166.1"/>
    </source>
</evidence>
<comment type="similarity">
    <text evidence="2">Belongs to the EamA transporter family.</text>
</comment>
<feature type="transmembrane region" description="Helical" evidence="8">
    <location>
        <begin position="78"/>
        <end position="98"/>
    </location>
</feature>
<evidence type="ECO:0000259" key="9">
    <source>
        <dbReference type="Pfam" id="PF00892"/>
    </source>
</evidence>
<keyword evidence="4" id="KW-1003">Cell membrane</keyword>
<dbReference type="PANTHER" id="PTHR22911">
    <property type="entry name" value="ACYL-MALONYL CONDENSING ENZYME-RELATED"/>
    <property type="match status" value="1"/>
</dbReference>
<feature type="transmembrane region" description="Helical" evidence="8">
    <location>
        <begin position="213"/>
        <end position="233"/>
    </location>
</feature>
<reference evidence="10" key="1">
    <citation type="submission" date="2022-07" db="EMBL/GenBank/DDBJ databases">
        <authorList>
            <person name="Li W.-J."/>
            <person name="Deng Q.-Q."/>
        </authorList>
    </citation>
    <scope>NUCLEOTIDE SEQUENCE</scope>
    <source>
        <strain evidence="10">SYSU M60031</strain>
    </source>
</reference>
<dbReference type="EMBL" id="JANCLT010000005">
    <property type="protein sequence ID" value="MCP8969166.1"/>
    <property type="molecule type" value="Genomic_DNA"/>
</dbReference>
<dbReference type="GO" id="GO:0005886">
    <property type="term" value="C:plasma membrane"/>
    <property type="evidence" value="ECO:0007669"/>
    <property type="project" value="UniProtKB-SubCell"/>
</dbReference>
<feature type="transmembrane region" description="Helical" evidence="8">
    <location>
        <begin position="132"/>
        <end position="149"/>
    </location>
</feature>
<evidence type="ECO:0000256" key="1">
    <source>
        <dbReference type="ARBA" id="ARBA00004651"/>
    </source>
</evidence>
<evidence type="ECO:0000256" key="7">
    <source>
        <dbReference type="ARBA" id="ARBA00023136"/>
    </source>
</evidence>
<feature type="domain" description="EamA" evidence="9">
    <location>
        <begin position="160"/>
        <end position="285"/>
    </location>
</feature>
<comment type="caution">
    <text evidence="10">The sequence shown here is derived from an EMBL/GenBank/DDBJ whole genome shotgun (WGS) entry which is preliminary data.</text>
</comment>
<feature type="domain" description="EamA" evidence="9">
    <location>
        <begin position="9"/>
        <end position="149"/>
    </location>
</feature>
<feature type="transmembrane region" description="Helical" evidence="8">
    <location>
        <begin position="245"/>
        <end position="263"/>
    </location>
</feature>
<feature type="transmembrane region" description="Helical" evidence="8">
    <location>
        <begin position="104"/>
        <end position="125"/>
    </location>
</feature>
<feature type="transmembrane region" description="Helical" evidence="8">
    <location>
        <begin position="40"/>
        <end position="57"/>
    </location>
</feature>
<evidence type="ECO:0000256" key="4">
    <source>
        <dbReference type="ARBA" id="ARBA00022475"/>
    </source>
</evidence>
<feature type="transmembrane region" description="Helical" evidence="8">
    <location>
        <begin position="155"/>
        <end position="172"/>
    </location>
</feature>
<protein>
    <submittedName>
        <fullName evidence="10">EamA family transporter RarD</fullName>
    </submittedName>
</protein>
<dbReference type="PANTHER" id="PTHR22911:SF137">
    <property type="entry name" value="SOLUTE CARRIER FAMILY 35 MEMBER G2-RELATED"/>
    <property type="match status" value="1"/>
</dbReference>
<evidence type="ECO:0000256" key="6">
    <source>
        <dbReference type="ARBA" id="ARBA00022989"/>
    </source>
</evidence>
<accession>A0AA41XBU7</accession>
<comment type="subcellular location">
    <subcellularLocation>
        <location evidence="1">Cell membrane</location>
        <topology evidence="1">Multi-pass membrane protein</topology>
    </subcellularLocation>
</comment>
<feature type="transmembrane region" description="Helical" evidence="8">
    <location>
        <begin position="12"/>
        <end position="28"/>
    </location>
</feature>
<dbReference type="AlphaFoldDB" id="A0AA41XBU7"/>
<evidence type="ECO:0000256" key="5">
    <source>
        <dbReference type="ARBA" id="ARBA00022692"/>
    </source>
</evidence>
<evidence type="ECO:0000256" key="2">
    <source>
        <dbReference type="ARBA" id="ARBA00007362"/>
    </source>
</evidence>
<dbReference type="SUPFAM" id="SSF103481">
    <property type="entry name" value="Multidrug resistance efflux transporter EmrE"/>
    <property type="match status" value="2"/>
</dbReference>
<name>A0AA41XBU7_9BACI</name>
<dbReference type="NCBIfam" id="TIGR00688">
    <property type="entry name" value="rarD"/>
    <property type="match status" value="1"/>
</dbReference>
<keyword evidence="7 8" id="KW-0472">Membrane</keyword>
<keyword evidence="3" id="KW-0813">Transport</keyword>
<organism evidence="10 11">
    <name type="scientific">Ectobacillus ponti</name>
    <dbReference type="NCBI Taxonomy" id="2961894"/>
    <lineage>
        <taxon>Bacteria</taxon>
        <taxon>Bacillati</taxon>
        <taxon>Bacillota</taxon>
        <taxon>Bacilli</taxon>
        <taxon>Bacillales</taxon>
        <taxon>Bacillaceae</taxon>
        <taxon>Ectobacillus</taxon>
    </lineage>
</organism>
<evidence type="ECO:0000313" key="11">
    <source>
        <dbReference type="Proteomes" id="UP001156102"/>
    </source>
</evidence>
<dbReference type="Pfam" id="PF00892">
    <property type="entry name" value="EamA"/>
    <property type="match status" value="2"/>
</dbReference>
<keyword evidence="11" id="KW-1185">Reference proteome</keyword>